<dbReference type="STRING" id="1121448.DGI_3332"/>
<dbReference type="HOGENOM" id="CLU_125440_2_0_7"/>
<dbReference type="Pfam" id="PF00126">
    <property type="entry name" value="HTH_1"/>
    <property type="match status" value="1"/>
</dbReference>
<name>T2GFT9_MEGG1</name>
<sequence>MEQEMTIRVHLWVETREGVAFGMGRLLLLDFIEQYGSLRKAASAMGMSYRAAWCKLRASEKALGVTLVEPVGSKREGCRLTPEGARLRESFRAWFRTVERTAQLNAQALFAWPTRAYPAAETSADIAILGDEAPMPPPVRRMLPAAAL</sequence>
<feature type="domain" description="HTH lysR-type" evidence="1">
    <location>
        <begin position="27"/>
        <end position="84"/>
    </location>
</feature>
<dbReference type="PANTHER" id="PTHR30432:SF1">
    <property type="entry name" value="DNA-BINDING TRANSCRIPTIONAL DUAL REGULATOR MODE"/>
    <property type="match status" value="1"/>
</dbReference>
<evidence type="ECO:0000313" key="2">
    <source>
        <dbReference type="EMBL" id="AGW15026.1"/>
    </source>
</evidence>
<dbReference type="PANTHER" id="PTHR30432">
    <property type="entry name" value="TRANSCRIPTIONAL REGULATOR MODE"/>
    <property type="match status" value="1"/>
</dbReference>
<accession>T2GFT9</accession>
<evidence type="ECO:0000259" key="1">
    <source>
        <dbReference type="Pfam" id="PF00126"/>
    </source>
</evidence>
<reference evidence="3" key="2">
    <citation type="submission" date="2013-07" db="EMBL/GenBank/DDBJ databases">
        <authorList>
            <person name="Morais-Silva F.O."/>
            <person name="Rezende A.M."/>
            <person name="Pimentel C."/>
            <person name="Resende D.M."/>
            <person name="Santos C.I."/>
            <person name="Clemente C."/>
            <person name="de Oliveira L.M."/>
            <person name="da Silva S.M."/>
            <person name="Costa D.A."/>
            <person name="Varela-Raposo A."/>
            <person name="Horacio E.C.A."/>
            <person name="Matos M."/>
            <person name="Flores O."/>
            <person name="Ruiz J.C."/>
            <person name="Rodrigues-Pousada C."/>
        </authorList>
    </citation>
    <scope>NUCLEOTIDE SEQUENCE [LARGE SCALE GENOMIC DNA]</scope>
    <source>
        <strain evidence="3">ATCC 19364 / DSM 1382 / NCIMB 9332 / VKM B-1759</strain>
    </source>
</reference>
<dbReference type="InterPro" id="IPR000847">
    <property type="entry name" value="LysR_HTH_N"/>
</dbReference>
<dbReference type="Proteomes" id="UP000016587">
    <property type="component" value="Chromosome"/>
</dbReference>
<dbReference type="GO" id="GO:0003700">
    <property type="term" value="F:DNA-binding transcription factor activity"/>
    <property type="evidence" value="ECO:0007669"/>
    <property type="project" value="InterPro"/>
</dbReference>
<dbReference type="PATRIC" id="fig|1121448.10.peg.3286"/>
<keyword evidence="3" id="KW-1185">Reference proteome</keyword>
<organism evidence="2 3">
    <name type="scientific">Megalodesulfovibrio gigas (strain ATCC 19364 / DSM 1382 / NCIMB 9332 / VKM B-1759)</name>
    <name type="common">Desulfovibrio gigas</name>
    <dbReference type="NCBI Taxonomy" id="1121448"/>
    <lineage>
        <taxon>Bacteria</taxon>
        <taxon>Pseudomonadati</taxon>
        <taxon>Thermodesulfobacteriota</taxon>
        <taxon>Desulfovibrionia</taxon>
        <taxon>Desulfovibrionales</taxon>
        <taxon>Desulfovibrionaceae</taxon>
        <taxon>Megalodesulfovibrio</taxon>
    </lineage>
</organism>
<dbReference type="SUPFAM" id="SSF46785">
    <property type="entry name" value="Winged helix' DNA-binding domain"/>
    <property type="match status" value="1"/>
</dbReference>
<gene>
    <name evidence="2" type="ORF">DGI_3332</name>
</gene>
<dbReference type="EMBL" id="CP006585">
    <property type="protein sequence ID" value="AGW15026.1"/>
    <property type="molecule type" value="Genomic_DNA"/>
</dbReference>
<dbReference type="AlphaFoldDB" id="T2GFT9"/>
<dbReference type="InterPro" id="IPR036390">
    <property type="entry name" value="WH_DNA-bd_sf"/>
</dbReference>
<dbReference type="KEGG" id="dgg:DGI_3332"/>
<dbReference type="eggNOG" id="COG2005">
    <property type="taxonomic scope" value="Bacteria"/>
</dbReference>
<dbReference type="OrthoDB" id="9800709at2"/>
<dbReference type="RefSeq" id="WP_021762140.1">
    <property type="nucleotide sequence ID" value="NC_022444.1"/>
</dbReference>
<dbReference type="InterPro" id="IPR036388">
    <property type="entry name" value="WH-like_DNA-bd_sf"/>
</dbReference>
<protein>
    <submittedName>
        <fullName evidence="2">Putative ModE family transcriptional regulator</fullName>
    </submittedName>
</protein>
<dbReference type="Gene3D" id="1.10.10.10">
    <property type="entry name" value="Winged helix-like DNA-binding domain superfamily/Winged helix DNA-binding domain"/>
    <property type="match status" value="1"/>
</dbReference>
<reference evidence="2 3" key="1">
    <citation type="journal article" date="2013" name="J. Bacteriol.">
        <title>Roles of HynAB and Ech, the only two hydrogenases found in the model sulfate reducer Desulfovibrio gigas.</title>
        <authorList>
            <person name="Morais-Silva F.O."/>
            <person name="Santos C.I."/>
            <person name="Rodrigues R."/>
            <person name="Pereira I.A."/>
            <person name="Rodrigues-Pousada C."/>
        </authorList>
    </citation>
    <scope>NUCLEOTIDE SEQUENCE [LARGE SCALE GENOMIC DNA]</scope>
    <source>
        <strain evidence="3">ATCC 19364 / DSM 1382 / NCIMB 9332 / VKM B-1759</strain>
    </source>
</reference>
<evidence type="ECO:0000313" key="3">
    <source>
        <dbReference type="Proteomes" id="UP000016587"/>
    </source>
</evidence>
<dbReference type="InterPro" id="IPR051815">
    <property type="entry name" value="Molybdate_resp_trans_reg"/>
</dbReference>
<proteinExistence type="predicted"/>